<gene>
    <name evidence="1" type="ORF">SAMN05192558_109340</name>
</gene>
<dbReference type="AlphaFoldDB" id="A0A1H0TAB6"/>
<dbReference type="Proteomes" id="UP000199651">
    <property type="component" value="Unassembled WGS sequence"/>
</dbReference>
<dbReference type="OrthoDB" id="3682654at2"/>
<dbReference type="STRING" id="504798.SAMN05421871_11135"/>
<protein>
    <submittedName>
        <fullName evidence="1">Uncharacterized protein</fullName>
    </submittedName>
</protein>
<sequence length="230" mass="24042">MQLNALGSGIRARRLLAPGEELLWATSAGKQLFDVRGLDPDGTPQAGMLSRAGLGAVGVAAEFALTAATGGGNDASGGPQLPDVMVMGNTPNDLAVAHGFQFRESAMWALTTWRLFRAVSVQQTQPAPPPKKKGFLSGVVEVGRIVADVISSPTTNAGKETVDGDSVIIAEFPRAQIRGITLTDRQTSHGLRPALRVGLADGSGFDFLLGSKVTRAQFERMLALSHGAPE</sequence>
<name>A0A1H0TAB6_9PSEU</name>
<proteinExistence type="predicted"/>
<organism evidence="1 2">
    <name type="scientific">Actinokineospora alba</name>
    <dbReference type="NCBI Taxonomy" id="504798"/>
    <lineage>
        <taxon>Bacteria</taxon>
        <taxon>Bacillati</taxon>
        <taxon>Actinomycetota</taxon>
        <taxon>Actinomycetes</taxon>
        <taxon>Pseudonocardiales</taxon>
        <taxon>Pseudonocardiaceae</taxon>
        <taxon>Actinokineospora</taxon>
    </lineage>
</organism>
<evidence type="ECO:0000313" key="2">
    <source>
        <dbReference type="Proteomes" id="UP000199651"/>
    </source>
</evidence>
<reference evidence="2" key="1">
    <citation type="submission" date="2016-10" db="EMBL/GenBank/DDBJ databases">
        <authorList>
            <person name="Varghese N."/>
            <person name="Submissions S."/>
        </authorList>
    </citation>
    <scope>NUCLEOTIDE SEQUENCE [LARGE SCALE GENOMIC DNA]</scope>
    <source>
        <strain evidence="2">IBRC-M 10655</strain>
    </source>
</reference>
<dbReference type="RefSeq" id="WP_091380402.1">
    <property type="nucleotide sequence ID" value="NZ_FNDV01000011.1"/>
</dbReference>
<keyword evidence="2" id="KW-1185">Reference proteome</keyword>
<accession>A0A1H0TAB6</accession>
<dbReference type="EMBL" id="FNJB01000009">
    <property type="protein sequence ID" value="SDP50558.1"/>
    <property type="molecule type" value="Genomic_DNA"/>
</dbReference>
<evidence type="ECO:0000313" key="1">
    <source>
        <dbReference type="EMBL" id="SDP50558.1"/>
    </source>
</evidence>